<dbReference type="Gene3D" id="1.20.58.2050">
    <property type="match status" value="1"/>
</dbReference>
<accession>A0A4E9FL83</accession>
<reference evidence="1 3" key="1">
    <citation type="journal article" date="2007" name="Science">
        <title>Draft genome of the filarial nematode parasite Brugia malayi.</title>
        <authorList>
            <person name="Ghedin E."/>
            <person name="Wang S."/>
            <person name="Spiro D."/>
            <person name="Caler E."/>
            <person name="Zhao Q."/>
            <person name="Crabtree J."/>
            <person name="Allen J.E."/>
            <person name="Delcher A.L."/>
            <person name="Guiliano D.B."/>
            <person name="Miranda-Saavedra D."/>
            <person name="Angiuoli S.V."/>
            <person name="Creasy T."/>
            <person name="Amedeo P."/>
            <person name="Haas B."/>
            <person name="El-Sayed N.M."/>
            <person name="Wortman J.R."/>
            <person name="Feldblyum T."/>
            <person name="Tallon L."/>
            <person name="Schatz M."/>
            <person name="Shumway M."/>
            <person name="Koo H."/>
            <person name="Salzberg S.L."/>
            <person name="Schobel S."/>
            <person name="Pertea M."/>
            <person name="Pop M."/>
            <person name="White O."/>
            <person name="Barton G.J."/>
            <person name="Carlow C.K."/>
            <person name="Crawford M.J."/>
            <person name="Daub J."/>
            <person name="Dimmic M.W."/>
            <person name="Estes C.F."/>
            <person name="Foster J.M."/>
            <person name="Ganatra M."/>
            <person name="Gregory W.F."/>
            <person name="Johnson N.M."/>
            <person name="Jin J."/>
            <person name="Komuniecki R."/>
            <person name="Korf I."/>
            <person name="Kumar S."/>
            <person name="Laney S."/>
            <person name="Li B.W."/>
            <person name="Li W."/>
            <person name="Lindblom T.H."/>
            <person name="Lustigman S."/>
            <person name="Ma D."/>
            <person name="Maina C.V."/>
            <person name="Martin D.M."/>
            <person name="McCarter J.P."/>
            <person name="McReynolds L."/>
            <person name="Mitreva M."/>
            <person name="Nutman T.B."/>
            <person name="Parkinson J."/>
            <person name="Peregrin-Alvarez J.M."/>
            <person name="Poole C."/>
            <person name="Ren Q."/>
            <person name="Saunders L."/>
            <person name="Sluder A.E."/>
            <person name="Smith K."/>
            <person name="Stanke M."/>
            <person name="Unnasch T.R."/>
            <person name="Ware J."/>
            <person name="Wei A.D."/>
            <person name="Weil G."/>
            <person name="Williams D.J."/>
            <person name="Zhang Y."/>
            <person name="Williams S.A."/>
            <person name="Fraser-Liggett C."/>
            <person name="Slatko B."/>
            <person name="Blaxter M.L."/>
            <person name="Scott A.L."/>
        </authorList>
    </citation>
    <scope>NUCLEOTIDE SEQUENCE</scope>
    <source>
        <strain evidence="1 3">FR3</strain>
    </source>
</reference>
<reference evidence="4" key="4">
    <citation type="submission" date="2019-12" db="UniProtKB">
        <authorList>
            <consortium name="WormBaseParasite"/>
        </authorList>
    </citation>
    <scope>IDENTIFICATION</scope>
</reference>
<protein>
    <submittedName>
        <fullName evidence="1">BMA-PSF-3, isoform b</fullName>
    </submittedName>
    <submittedName>
        <fullName evidence="4">DNA replication complex GINS protein PSF3</fullName>
    </submittedName>
</protein>
<dbReference type="WormBase" id="Bm8020b">
    <property type="protein sequence ID" value="BM30155"/>
    <property type="gene ID" value="WBGene00228281"/>
</dbReference>
<reference evidence="2" key="3">
    <citation type="submission" date="2019-04" db="EMBL/GenBank/DDBJ databases">
        <authorList>
            <person name="Howe K."/>
            <person name="Paulini M."/>
            <person name="Williams G."/>
        </authorList>
    </citation>
    <scope>NUCLEOTIDE SEQUENCE [LARGE SCALE GENOMIC DNA]</scope>
    <source>
        <strain evidence="2">FR3</strain>
    </source>
</reference>
<reference evidence="1" key="2">
    <citation type="submission" date="2012-12" db="EMBL/GenBank/DDBJ databases">
        <authorList>
            <person name="Gao Y.W."/>
            <person name="Fan S.T."/>
            <person name="Sun H.T."/>
            <person name="Wang Z."/>
            <person name="Gao X.L."/>
            <person name="Li Y.G."/>
            <person name="Wang T.C."/>
            <person name="Zhang K."/>
            <person name="Xu W.W."/>
            <person name="Yu Z.J."/>
            <person name="Xia X.Z."/>
        </authorList>
    </citation>
    <scope>NUCLEOTIDE SEQUENCE</scope>
    <source>
        <strain evidence="1">FR3</strain>
    </source>
</reference>
<evidence type="ECO:0000313" key="4">
    <source>
        <dbReference type="WBParaSite" id="Bm8020b.1"/>
    </source>
</evidence>
<gene>
    <name evidence="1 4" type="primary">Bma-psf-3</name>
    <name evidence="5" type="ORF">Bm8020</name>
    <name evidence="2" type="ORF">BM_BM8020</name>
    <name evidence="1" type="ORF">BM_Bm8020</name>
</gene>
<dbReference type="CTD" id="6100397"/>
<name>A0A0J9XLS4_BRUMA</name>
<evidence type="ECO:0000313" key="2">
    <source>
        <dbReference type="EMBL" id="VIO95640.1"/>
    </source>
</evidence>
<dbReference type="WBParaSite" id="Bm8020b.1">
    <property type="protein sequence ID" value="Bm8020b.1"/>
    <property type="gene ID" value="WBGene00228281"/>
</dbReference>
<sequence>MERTQSALMDVDKNYYDIRDILACKQSLKCLFSSPLPRGCTSNRIQSSTNASFACSTRACRCDAFESVLLHPFETYCQINSR</sequence>
<dbReference type="GeneID" id="6100397"/>
<dbReference type="Proteomes" id="UP000006672">
    <property type="component" value="Unassembled WGS sequence"/>
</dbReference>
<dbReference type="AlphaFoldDB" id="A0A0J9XLS4"/>
<evidence type="ECO:0000313" key="1">
    <source>
        <dbReference type="EMBL" id="CDP90948.1"/>
    </source>
</evidence>
<keyword evidence="3" id="KW-1185">Reference proteome</keyword>
<evidence type="ECO:0000313" key="3">
    <source>
        <dbReference type="Proteomes" id="UP000006672"/>
    </source>
</evidence>
<dbReference type="EMBL" id="LN855269">
    <property type="protein sequence ID" value="CDP90948.1"/>
    <property type="molecule type" value="Genomic_DNA"/>
</dbReference>
<proteinExistence type="predicted"/>
<organism evidence="1">
    <name type="scientific">Brugia malayi</name>
    <name type="common">Filarial nematode worm</name>
    <dbReference type="NCBI Taxonomy" id="6279"/>
    <lineage>
        <taxon>Eukaryota</taxon>
        <taxon>Metazoa</taxon>
        <taxon>Ecdysozoa</taxon>
        <taxon>Nematoda</taxon>
        <taxon>Chromadorea</taxon>
        <taxon>Rhabditida</taxon>
        <taxon>Spirurina</taxon>
        <taxon>Spiruromorpha</taxon>
        <taxon>Filarioidea</taxon>
        <taxon>Onchocercidae</taxon>
        <taxon>Brugia</taxon>
    </lineage>
</organism>
<dbReference type="RefSeq" id="XP_042935830.1">
    <property type="nucleotide sequence ID" value="XM_043079896.1"/>
</dbReference>
<dbReference type="SUPFAM" id="SSF160059">
    <property type="entry name" value="PriA/YqbF domain"/>
    <property type="match status" value="1"/>
</dbReference>
<dbReference type="OrthoDB" id="10251744at2759"/>
<accession>A0A0J9XLS4</accession>
<dbReference type="InterPro" id="IPR038437">
    <property type="entry name" value="GINS_Psf3_sf"/>
</dbReference>
<evidence type="ECO:0000313" key="5">
    <source>
        <dbReference type="WormBase" id="Bm8020b"/>
    </source>
</evidence>
<dbReference type="EMBL" id="CAAKNF010000194">
    <property type="protein sequence ID" value="VIO95640.1"/>
    <property type="molecule type" value="Genomic_DNA"/>
</dbReference>